<keyword evidence="3 4" id="KW-0418">Kinase</keyword>
<dbReference type="InterPro" id="IPR018197">
    <property type="entry name" value="Glycerate_kinase_RE-like"/>
</dbReference>
<protein>
    <submittedName>
        <fullName evidence="5">Glycerate kinase</fullName>
    </submittedName>
</protein>
<dbReference type="InterPro" id="IPR018193">
    <property type="entry name" value="Glyc_kinase_flavodox-like_fold"/>
</dbReference>
<name>A0ABT8J1N9_9MICO</name>
<dbReference type="GO" id="GO:0016301">
    <property type="term" value="F:kinase activity"/>
    <property type="evidence" value="ECO:0007669"/>
    <property type="project" value="UniProtKB-KW"/>
</dbReference>
<reference evidence="5" key="1">
    <citation type="submission" date="2023-03" db="EMBL/GenBank/DDBJ databases">
        <title>MT1 and MT2 Draft Genomes of Novel Species.</title>
        <authorList>
            <person name="Venkateswaran K."/>
        </authorList>
    </citation>
    <scope>NUCLEOTIDE SEQUENCE</scope>
    <source>
        <strain evidence="5">F6_8S_P_1A</strain>
    </source>
</reference>
<dbReference type="SUPFAM" id="SSF110738">
    <property type="entry name" value="Glycerate kinase I"/>
    <property type="match status" value="1"/>
</dbReference>
<evidence type="ECO:0000256" key="3">
    <source>
        <dbReference type="ARBA" id="ARBA00022777"/>
    </source>
</evidence>
<comment type="caution">
    <text evidence="5">The sequence shown here is derived from an EMBL/GenBank/DDBJ whole genome shotgun (WGS) entry which is preliminary data.</text>
</comment>
<evidence type="ECO:0000256" key="1">
    <source>
        <dbReference type="ARBA" id="ARBA00006284"/>
    </source>
</evidence>
<evidence type="ECO:0000256" key="4">
    <source>
        <dbReference type="PIRNR" id="PIRNR006078"/>
    </source>
</evidence>
<sequence>MSVIVVAPDSFKGSAAAVEVAEALAEGWRSVRPQDRVVLAPMADGGEGTLAAFGAAVPGAVRHPVRVLGPAGASVVANWLELPGGRALIELAETSGLGLMPSLAPFDAHTVGFGEAIAAALDHGATELLLAIGGSASTDGGAGALAALGARLLAADGREVPYGNRGLSALDRVDVSGLRPLPPGGARILSDVTAPLLGPAGAAAVFGLQKGAGPQDIPVLEAGLDRLATALREVGLPVDVNASGVGAAGGTGLALLAWGARMAPGADAVGEAIGLPGTIAQADAVITGEGRYDQQSRSGKVPSYVARLAAEQHVPVLLAAGSVEATTEHFADAVALSDLAGDTSAAIADPHRWAAAAGAALAGRFAARW</sequence>
<evidence type="ECO:0000313" key="6">
    <source>
        <dbReference type="Proteomes" id="UP001174210"/>
    </source>
</evidence>
<dbReference type="PIRSF" id="PIRSF006078">
    <property type="entry name" value="GlxK"/>
    <property type="match status" value="1"/>
</dbReference>
<evidence type="ECO:0000256" key="2">
    <source>
        <dbReference type="ARBA" id="ARBA00022679"/>
    </source>
</evidence>
<proteinExistence type="inferred from homology"/>
<dbReference type="PANTHER" id="PTHR21599:SF0">
    <property type="entry name" value="GLYCERATE KINASE"/>
    <property type="match status" value="1"/>
</dbReference>
<dbReference type="InterPro" id="IPR004381">
    <property type="entry name" value="Glycerate_kinase"/>
</dbReference>
<keyword evidence="2 4" id="KW-0808">Transferase</keyword>
<dbReference type="Gene3D" id="3.90.1510.10">
    <property type="entry name" value="Glycerate kinase, domain 2"/>
    <property type="match status" value="1"/>
</dbReference>
<dbReference type="Gene3D" id="3.40.50.10350">
    <property type="entry name" value="Glycerate kinase, domain 1"/>
    <property type="match status" value="1"/>
</dbReference>
<comment type="similarity">
    <text evidence="1 4">Belongs to the glycerate kinase type-1 family.</text>
</comment>
<evidence type="ECO:0000313" key="5">
    <source>
        <dbReference type="EMBL" id="MDN4599003.1"/>
    </source>
</evidence>
<dbReference type="RefSeq" id="WP_301220348.1">
    <property type="nucleotide sequence ID" value="NZ_JAROCB010000005.1"/>
</dbReference>
<dbReference type="NCBIfam" id="TIGR00045">
    <property type="entry name" value="glycerate kinase"/>
    <property type="match status" value="1"/>
</dbReference>
<dbReference type="InterPro" id="IPR036129">
    <property type="entry name" value="Glycerate_kinase_sf"/>
</dbReference>
<accession>A0ABT8J1N9</accession>
<dbReference type="PANTHER" id="PTHR21599">
    <property type="entry name" value="GLYCERATE KINASE"/>
    <property type="match status" value="1"/>
</dbReference>
<keyword evidence="6" id="KW-1185">Reference proteome</keyword>
<dbReference type="EMBL" id="JAROCB010000005">
    <property type="protein sequence ID" value="MDN4599003.1"/>
    <property type="molecule type" value="Genomic_DNA"/>
</dbReference>
<dbReference type="Proteomes" id="UP001174210">
    <property type="component" value="Unassembled WGS sequence"/>
</dbReference>
<dbReference type="Pfam" id="PF02595">
    <property type="entry name" value="Gly_kinase"/>
    <property type="match status" value="1"/>
</dbReference>
<organism evidence="5 6">
    <name type="scientific">Leifsonia virtsii</name>
    <dbReference type="NCBI Taxonomy" id="3035915"/>
    <lineage>
        <taxon>Bacteria</taxon>
        <taxon>Bacillati</taxon>
        <taxon>Actinomycetota</taxon>
        <taxon>Actinomycetes</taxon>
        <taxon>Micrococcales</taxon>
        <taxon>Microbacteriaceae</taxon>
        <taxon>Leifsonia</taxon>
    </lineage>
</organism>
<gene>
    <name evidence="5" type="ORF">P5G59_17765</name>
</gene>